<proteinExistence type="predicted"/>
<keyword evidence="1" id="KW-0812">Transmembrane</keyword>
<accession>A0AAP3A7A0</accession>
<comment type="caution">
    <text evidence="2">The sequence shown here is derived from an EMBL/GenBank/DDBJ whole genome shotgun (WGS) entry which is preliminary data.</text>
</comment>
<evidence type="ECO:0000313" key="2">
    <source>
        <dbReference type="EMBL" id="MCV5625729.1"/>
    </source>
</evidence>
<dbReference type="AlphaFoldDB" id="A0AAP3A7A0"/>
<dbReference type="EMBL" id="JAOVKC010000754">
    <property type="protein sequence ID" value="MCV5625729.1"/>
    <property type="molecule type" value="Genomic_DNA"/>
</dbReference>
<evidence type="ECO:0000256" key="1">
    <source>
        <dbReference type="SAM" id="Phobius"/>
    </source>
</evidence>
<sequence length="70" mass="8375">IDFVSNTKYFYIPNTRPNREVSLSLFLTGILVPVLVNPFPKRNILKPNIPIALLPYEQYFFHILYIYEWN</sequence>
<name>A0AAP3A7A0_ECOLX</name>
<evidence type="ECO:0000313" key="3">
    <source>
        <dbReference type="Proteomes" id="UP001208624"/>
    </source>
</evidence>
<dbReference type="Proteomes" id="UP001208624">
    <property type="component" value="Unassembled WGS sequence"/>
</dbReference>
<reference evidence="2" key="1">
    <citation type="submission" date="2023-06" db="EMBL/GenBank/DDBJ databases">
        <title>Deciphering the underlying mechanisms mediating the transmission of blaNDM gene from human to animals in China.</title>
        <authorList>
            <person name="Chen K."/>
            <person name="Chen S."/>
        </authorList>
    </citation>
    <scope>NUCLEOTIDE SEQUENCE</scope>
    <source>
        <strain evidence="2">1199</strain>
    </source>
</reference>
<keyword evidence="1" id="KW-0472">Membrane</keyword>
<feature type="non-terminal residue" evidence="2">
    <location>
        <position position="1"/>
    </location>
</feature>
<organism evidence="2 3">
    <name type="scientific">Escherichia coli</name>
    <dbReference type="NCBI Taxonomy" id="562"/>
    <lineage>
        <taxon>Bacteria</taxon>
        <taxon>Pseudomonadati</taxon>
        <taxon>Pseudomonadota</taxon>
        <taxon>Gammaproteobacteria</taxon>
        <taxon>Enterobacterales</taxon>
        <taxon>Enterobacteriaceae</taxon>
        <taxon>Escherichia</taxon>
    </lineage>
</organism>
<gene>
    <name evidence="2" type="ORF">OFN31_29240</name>
</gene>
<keyword evidence="1" id="KW-1133">Transmembrane helix</keyword>
<feature type="transmembrane region" description="Helical" evidence="1">
    <location>
        <begin position="21"/>
        <end position="39"/>
    </location>
</feature>
<protein>
    <submittedName>
        <fullName evidence="2">Uncharacterized protein</fullName>
    </submittedName>
</protein>